<dbReference type="InterPro" id="IPR007362">
    <property type="entry name" value="DUF429"/>
</dbReference>
<protein>
    <submittedName>
        <fullName evidence="1">DUF429 domain-containing protein</fullName>
    </submittedName>
</protein>
<reference evidence="2" key="1">
    <citation type="journal article" date="2023" name="Mar. Drugs">
        <title>Gemmata algarum, a Novel Planctomycete Isolated from an Algal Mat, Displays Antimicrobial Activity.</title>
        <authorList>
            <person name="Kumar G."/>
            <person name="Kallscheuer N."/>
            <person name="Kashif M."/>
            <person name="Ahamad S."/>
            <person name="Jagadeeshwari U."/>
            <person name="Pannikurungottu S."/>
            <person name="Haufschild T."/>
            <person name="Kabuu M."/>
            <person name="Sasikala C."/>
            <person name="Jogler C."/>
            <person name="Ramana C."/>
        </authorList>
    </citation>
    <scope>NUCLEOTIDE SEQUENCE [LARGE SCALE GENOMIC DNA]</scope>
    <source>
        <strain evidence="2">JC673</strain>
    </source>
</reference>
<dbReference type="Proteomes" id="UP001272242">
    <property type="component" value="Unassembled WGS sequence"/>
</dbReference>
<evidence type="ECO:0000313" key="1">
    <source>
        <dbReference type="EMBL" id="MDY3561063.1"/>
    </source>
</evidence>
<proteinExistence type="predicted"/>
<sequence length="285" mass="31630">MPDFESACGVDFSGAKRAGRCIWVARLTVPRTVAPRLVSLDRLDRLCGTAERGVCLAALVEIVNASEGALWGFDCPFGLPVELFPENAPWADHFAFLAEYEDAYDCGLECIRRTQAMSAALHRTALHCRRQSDVAAKAPFDAFHYRMIYQTFFGMRDVVRPLAATPGTAVLPFQYRKVPKAKRVVVECCPSSVLKRDGLPHQNYKHPRGGPLPRRCVATRHAILGGLARRVRISDHFRRVIMRNPGGDALDAVIAAVGALRGVREADHKALAVHPRLTREGWMYV</sequence>
<accession>A0ABU5F0G4</accession>
<comment type="caution">
    <text evidence="1">The sequence shown here is derived from an EMBL/GenBank/DDBJ whole genome shotgun (WGS) entry which is preliminary data.</text>
</comment>
<dbReference type="Pfam" id="PF04250">
    <property type="entry name" value="DUF429"/>
    <property type="match status" value="1"/>
</dbReference>
<gene>
    <name evidence="1" type="ORF">R5W23_002322</name>
</gene>
<organism evidence="1 2">
    <name type="scientific">Gemmata algarum</name>
    <dbReference type="NCBI Taxonomy" id="2975278"/>
    <lineage>
        <taxon>Bacteria</taxon>
        <taxon>Pseudomonadati</taxon>
        <taxon>Planctomycetota</taxon>
        <taxon>Planctomycetia</taxon>
        <taxon>Gemmatales</taxon>
        <taxon>Gemmataceae</taxon>
        <taxon>Gemmata</taxon>
    </lineage>
</organism>
<dbReference type="RefSeq" id="WP_320687533.1">
    <property type="nucleotide sequence ID" value="NZ_JAXBLV010000188.1"/>
</dbReference>
<dbReference type="EMBL" id="JAXBLV010000188">
    <property type="protein sequence ID" value="MDY3561063.1"/>
    <property type="molecule type" value="Genomic_DNA"/>
</dbReference>
<evidence type="ECO:0000313" key="2">
    <source>
        <dbReference type="Proteomes" id="UP001272242"/>
    </source>
</evidence>
<keyword evidence="2" id="KW-1185">Reference proteome</keyword>
<name>A0ABU5F0G4_9BACT</name>